<reference evidence="1" key="2">
    <citation type="journal article" date="2015" name="Fish Shellfish Immunol.">
        <title>Early steps in the European eel (Anguilla anguilla)-Vibrio vulnificus interaction in the gills: Role of the RtxA13 toxin.</title>
        <authorList>
            <person name="Callol A."/>
            <person name="Pajuelo D."/>
            <person name="Ebbesson L."/>
            <person name="Teles M."/>
            <person name="MacKenzie S."/>
            <person name="Amaro C."/>
        </authorList>
    </citation>
    <scope>NUCLEOTIDE SEQUENCE</scope>
</reference>
<proteinExistence type="predicted"/>
<name>A0A0E9TXT5_ANGAN</name>
<protein>
    <submittedName>
        <fullName evidence="1">Uncharacterized protein</fullName>
    </submittedName>
</protein>
<dbReference type="AlphaFoldDB" id="A0A0E9TXT5"/>
<evidence type="ECO:0000313" key="1">
    <source>
        <dbReference type="EMBL" id="JAH58267.1"/>
    </source>
</evidence>
<organism evidence="1">
    <name type="scientific">Anguilla anguilla</name>
    <name type="common">European freshwater eel</name>
    <name type="synonym">Muraena anguilla</name>
    <dbReference type="NCBI Taxonomy" id="7936"/>
    <lineage>
        <taxon>Eukaryota</taxon>
        <taxon>Metazoa</taxon>
        <taxon>Chordata</taxon>
        <taxon>Craniata</taxon>
        <taxon>Vertebrata</taxon>
        <taxon>Euteleostomi</taxon>
        <taxon>Actinopterygii</taxon>
        <taxon>Neopterygii</taxon>
        <taxon>Teleostei</taxon>
        <taxon>Anguilliformes</taxon>
        <taxon>Anguillidae</taxon>
        <taxon>Anguilla</taxon>
    </lineage>
</organism>
<dbReference type="EMBL" id="GBXM01050310">
    <property type="protein sequence ID" value="JAH58267.1"/>
    <property type="molecule type" value="Transcribed_RNA"/>
</dbReference>
<accession>A0A0E9TXT5</accession>
<sequence>MQNTQMELSFPHVYAIAWLQ</sequence>
<reference evidence="1" key="1">
    <citation type="submission" date="2014-11" db="EMBL/GenBank/DDBJ databases">
        <authorList>
            <person name="Amaro Gonzalez C."/>
        </authorList>
    </citation>
    <scope>NUCLEOTIDE SEQUENCE</scope>
</reference>